<dbReference type="Pfam" id="PF01095">
    <property type="entry name" value="Pectinesterase"/>
    <property type="match status" value="1"/>
</dbReference>
<dbReference type="InterPro" id="IPR012334">
    <property type="entry name" value="Pectin_lyas_fold"/>
</dbReference>
<dbReference type="InterPro" id="IPR033131">
    <property type="entry name" value="Pectinesterase_Asp_AS"/>
</dbReference>
<evidence type="ECO:0000256" key="4">
    <source>
        <dbReference type="ARBA" id="ARBA00022801"/>
    </source>
</evidence>
<sequence>MKVRLWYWLKMFQSIVVVVLASMTTLQGGCAAAGTVVRSIFVNQHGGADFKSIQAAVDSVPFGNDQWIRVHVAAGTYNEKVTIPQNKSFILLEGEGGYQTSIEWADHAVGDSGTANSPTFAVFATDFMARDITFKVRNTYTNGASEQTAPAVAALVAGDRASFYRCGFVSVQDTLCDLDGRHYYEACRIEGATDFIFGNGQTIFRGCQITTAATPFSPGFITAQGRSSGDDPSGFVFWDCTVGGVTPAYLGRAWRAYARVVFYRTDMSDVVVSQGWDAWNYKGSEGTLMMAEAECTGQGSNRTGRVPWSKTLTGDELAKFVDLSYVSADGWLAAQPR</sequence>
<comment type="function">
    <text evidence="8">Acts in the modification of cell walls via demethylesterification of cell wall pectin.</text>
</comment>
<evidence type="ECO:0000256" key="8">
    <source>
        <dbReference type="ARBA" id="ARBA00057335"/>
    </source>
</evidence>
<name>A0A5J9SC37_9POAL</name>
<dbReference type="SUPFAM" id="SSF51126">
    <property type="entry name" value="Pectin lyase-like"/>
    <property type="match status" value="1"/>
</dbReference>
<gene>
    <name evidence="12" type="ORF">EJB05_57978</name>
</gene>
<feature type="chain" id="PRO_5023975323" description="Pectinesterase" evidence="10">
    <location>
        <begin position="22"/>
        <end position="337"/>
    </location>
</feature>
<evidence type="ECO:0000256" key="9">
    <source>
        <dbReference type="PROSITE-ProRule" id="PRU10040"/>
    </source>
</evidence>
<dbReference type="Gramene" id="TVT96810">
    <property type="protein sequence ID" value="TVT96810"/>
    <property type="gene ID" value="EJB05_57978"/>
</dbReference>
<accession>A0A5J9SC37</accession>
<protein>
    <recommendedName>
        <fullName evidence="3 10">Pectinesterase</fullName>
        <ecNumber evidence="3 10">3.1.1.11</ecNumber>
    </recommendedName>
</protein>
<dbReference type="InterPro" id="IPR011050">
    <property type="entry name" value="Pectin_lyase_fold/virulence"/>
</dbReference>
<evidence type="ECO:0000256" key="3">
    <source>
        <dbReference type="ARBA" id="ARBA00013229"/>
    </source>
</evidence>
<evidence type="ECO:0000256" key="10">
    <source>
        <dbReference type="RuleBase" id="RU000589"/>
    </source>
</evidence>
<evidence type="ECO:0000256" key="2">
    <source>
        <dbReference type="ARBA" id="ARBA00008891"/>
    </source>
</evidence>
<dbReference type="UniPathway" id="UPA00545">
    <property type="reaction ID" value="UER00823"/>
</dbReference>
<comment type="caution">
    <text evidence="12">The sequence shown here is derived from an EMBL/GenBank/DDBJ whole genome shotgun (WGS) entry which is preliminary data.</text>
</comment>
<feature type="signal peptide" evidence="10">
    <location>
        <begin position="1"/>
        <end position="21"/>
    </location>
</feature>
<comment type="catalytic activity">
    <reaction evidence="7 10">
        <text>[(1-&gt;4)-alpha-D-galacturonosyl methyl ester](n) + n H2O = [(1-&gt;4)-alpha-D-galacturonosyl](n) + n methanol + n H(+)</text>
        <dbReference type="Rhea" id="RHEA:22380"/>
        <dbReference type="Rhea" id="RHEA-COMP:14570"/>
        <dbReference type="Rhea" id="RHEA-COMP:14573"/>
        <dbReference type="ChEBI" id="CHEBI:15377"/>
        <dbReference type="ChEBI" id="CHEBI:15378"/>
        <dbReference type="ChEBI" id="CHEBI:17790"/>
        <dbReference type="ChEBI" id="CHEBI:140522"/>
        <dbReference type="ChEBI" id="CHEBI:140523"/>
        <dbReference type="EC" id="3.1.1.11"/>
    </reaction>
</comment>
<evidence type="ECO:0000259" key="11">
    <source>
        <dbReference type="Pfam" id="PF01095"/>
    </source>
</evidence>
<organism evidence="12 13">
    <name type="scientific">Eragrostis curvula</name>
    <name type="common">weeping love grass</name>
    <dbReference type="NCBI Taxonomy" id="38414"/>
    <lineage>
        <taxon>Eukaryota</taxon>
        <taxon>Viridiplantae</taxon>
        <taxon>Streptophyta</taxon>
        <taxon>Embryophyta</taxon>
        <taxon>Tracheophyta</taxon>
        <taxon>Spermatophyta</taxon>
        <taxon>Magnoliopsida</taxon>
        <taxon>Liliopsida</taxon>
        <taxon>Poales</taxon>
        <taxon>Poaceae</taxon>
        <taxon>PACMAD clade</taxon>
        <taxon>Chloridoideae</taxon>
        <taxon>Eragrostideae</taxon>
        <taxon>Eragrostidinae</taxon>
        <taxon>Eragrostis</taxon>
    </lineage>
</organism>
<keyword evidence="4 10" id="KW-0378">Hydrolase</keyword>
<keyword evidence="13" id="KW-1185">Reference proteome</keyword>
<dbReference type="Gene3D" id="2.160.20.10">
    <property type="entry name" value="Single-stranded right-handed beta-helix, Pectin lyase-like"/>
    <property type="match status" value="1"/>
</dbReference>
<feature type="non-terminal residue" evidence="12">
    <location>
        <position position="1"/>
    </location>
</feature>
<feature type="domain" description="Pectinesterase catalytic" evidence="11">
    <location>
        <begin position="40"/>
        <end position="322"/>
    </location>
</feature>
<dbReference type="PANTHER" id="PTHR31321">
    <property type="entry name" value="ACYL-COA THIOESTER HYDROLASE YBHC-RELATED"/>
    <property type="match status" value="1"/>
</dbReference>
<dbReference type="EMBL" id="RWGY01001123">
    <property type="protein sequence ID" value="TVT96810.1"/>
    <property type="molecule type" value="Genomic_DNA"/>
</dbReference>
<dbReference type="EC" id="3.1.1.11" evidence="3 10"/>
<keyword evidence="6" id="KW-0325">Glycoprotein</keyword>
<evidence type="ECO:0000256" key="1">
    <source>
        <dbReference type="ARBA" id="ARBA00005184"/>
    </source>
</evidence>
<dbReference type="OrthoDB" id="2019149at2759"/>
<dbReference type="FunFam" id="2.160.20.10:FF:000013">
    <property type="entry name" value="Pectinesterase"/>
    <property type="match status" value="1"/>
</dbReference>
<dbReference type="PROSITE" id="PS00503">
    <property type="entry name" value="PECTINESTERASE_2"/>
    <property type="match status" value="1"/>
</dbReference>
<keyword evidence="10" id="KW-0732">Signal</keyword>
<evidence type="ECO:0000313" key="12">
    <source>
        <dbReference type="EMBL" id="TVT96810.1"/>
    </source>
</evidence>
<evidence type="ECO:0000256" key="7">
    <source>
        <dbReference type="ARBA" id="ARBA00047928"/>
    </source>
</evidence>
<keyword evidence="5 10" id="KW-0063">Aspartyl esterase</keyword>
<dbReference type="AlphaFoldDB" id="A0A5J9SC37"/>
<dbReference type="PANTHER" id="PTHR31321:SF134">
    <property type="entry name" value="PECTINESTERASE"/>
    <property type="match status" value="1"/>
</dbReference>
<evidence type="ECO:0000313" key="13">
    <source>
        <dbReference type="Proteomes" id="UP000324897"/>
    </source>
</evidence>
<evidence type="ECO:0000256" key="6">
    <source>
        <dbReference type="ARBA" id="ARBA00023180"/>
    </source>
</evidence>
<dbReference type="InterPro" id="IPR000070">
    <property type="entry name" value="Pectinesterase_cat"/>
</dbReference>
<reference evidence="12 13" key="1">
    <citation type="journal article" date="2019" name="Sci. Rep.">
        <title>A high-quality genome of Eragrostis curvula grass provides insights into Poaceae evolution and supports new strategies to enhance forage quality.</title>
        <authorList>
            <person name="Carballo J."/>
            <person name="Santos B.A.C.M."/>
            <person name="Zappacosta D."/>
            <person name="Garbus I."/>
            <person name="Selva J.P."/>
            <person name="Gallo C.A."/>
            <person name="Diaz A."/>
            <person name="Albertini E."/>
            <person name="Caccamo M."/>
            <person name="Echenique V."/>
        </authorList>
    </citation>
    <scope>NUCLEOTIDE SEQUENCE [LARGE SCALE GENOMIC DNA]</scope>
    <source>
        <strain evidence="13">cv. Victoria</strain>
        <tissue evidence="12">Leaf</tissue>
    </source>
</reference>
<comment type="pathway">
    <text evidence="1 10">Glycan metabolism; pectin degradation; 2-dehydro-3-deoxy-D-gluconate from pectin: step 1/5.</text>
</comment>
<dbReference type="GO" id="GO:0042545">
    <property type="term" value="P:cell wall modification"/>
    <property type="evidence" value="ECO:0007669"/>
    <property type="project" value="UniProtKB-UniRule"/>
</dbReference>
<dbReference type="Proteomes" id="UP000324897">
    <property type="component" value="Unassembled WGS sequence"/>
</dbReference>
<dbReference type="GO" id="GO:0045490">
    <property type="term" value="P:pectin catabolic process"/>
    <property type="evidence" value="ECO:0007669"/>
    <property type="project" value="UniProtKB-UniRule"/>
</dbReference>
<evidence type="ECO:0000256" key="5">
    <source>
        <dbReference type="ARBA" id="ARBA00023085"/>
    </source>
</evidence>
<dbReference type="GO" id="GO:0030599">
    <property type="term" value="F:pectinesterase activity"/>
    <property type="evidence" value="ECO:0007669"/>
    <property type="project" value="UniProtKB-UniRule"/>
</dbReference>
<proteinExistence type="inferred from homology"/>
<comment type="similarity">
    <text evidence="2">Belongs to the pectinesterase family.</text>
</comment>
<feature type="active site" evidence="9">
    <location>
        <position position="194"/>
    </location>
</feature>